<comment type="caution">
    <text evidence="2">The sequence shown here is derived from an EMBL/GenBank/DDBJ whole genome shotgun (WGS) entry which is preliminary data.</text>
</comment>
<dbReference type="AlphaFoldDB" id="A0A8S4NYW8"/>
<gene>
    <name evidence="2" type="ORF">OFUS_LOCUS12159</name>
</gene>
<evidence type="ECO:0000259" key="1">
    <source>
        <dbReference type="Pfam" id="PF11510"/>
    </source>
</evidence>
<dbReference type="EMBL" id="CAIIXF020000006">
    <property type="protein sequence ID" value="CAH1786225.1"/>
    <property type="molecule type" value="Genomic_DNA"/>
</dbReference>
<name>A0A8S4NYW8_OWEFU</name>
<dbReference type="PANTHER" id="PTHR32094">
    <property type="entry name" value="FANCONI ANEMIA GROUP E PROTEIN"/>
    <property type="match status" value="1"/>
</dbReference>
<evidence type="ECO:0000313" key="3">
    <source>
        <dbReference type="Proteomes" id="UP000749559"/>
    </source>
</evidence>
<sequence length="613" mass="69237">MVSMYRPLISRFPKEWQSIFGVLASEDQAINTVEVWHNEMTSTQYGGIGHWASFIIALSEDEPYINPDRSVIHIPRIRKFSIQLQRHILTFVYRHKDELPLNETKILISKLQNQKIHDDIIRMIIVRMKNHFEPESNVENDKNNGNIDIIHLPKHHIFSEENKDYAEKLLNKFRSNQEKNPSIWGVSSQNDSRKQDDMIGMNATNMSDLAPMDINTPITTQIAEDSMETPRKKSRISETEALMSSSETVAQTYNIIHQSSNVTNLSSNITHQPSNITHQSSNITPQSSNIHQPSTITYQSSNIIHQSTNITHQPSTNISSQLSDITHQPSNITYQSSNISHQPSTITHHLMSQPLPISEGLPEYLMGPAARLKEVWTGSFTSNNDVPPEVNIFNQCNNEQVSKLCEYLELRTLSEAAIMTASRHVCDITPEISHNNCVVFLQSSVFPKVIELTQSASRILVDTIAIFVNKYSRALIEGVIVPSITQDQADSFQTELFCKVTKEMLSSSQRQLLLETLICAGSIWTESVILCLQSILDANTELSEVLLNGSLTCMERSAFNMADSKKFGKLTLAIIQKFSHKLTTQHKVSLSRILACHKTFLKKSAEASLKKLN</sequence>
<keyword evidence="3" id="KW-1185">Reference proteome</keyword>
<organism evidence="2 3">
    <name type="scientific">Owenia fusiformis</name>
    <name type="common">Polychaete worm</name>
    <dbReference type="NCBI Taxonomy" id="6347"/>
    <lineage>
        <taxon>Eukaryota</taxon>
        <taxon>Metazoa</taxon>
        <taxon>Spiralia</taxon>
        <taxon>Lophotrochozoa</taxon>
        <taxon>Annelida</taxon>
        <taxon>Polychaeta</taxon>
        <taxon>Sedentaria</taxon>
        <taxon>Canalipalpata</taxon>
        <taxon>Sabellida</taxon>
        <taxon>Oweniida</taxon>
        <taxon>Oweniidae</taxon>
        <taxon>Owenia</taxon>
    </lineage>
</organism>
<protein>
    <recommendedName>
        <fullName evidence="1">Fanconi Anaemia group E protein C-terminal domain-containing protein</fullName>
    </recommendedName>
</protein>
<accession>A0A8S4NYW8</accession>
<dbReference type="Gene3D" id="1.25.40.480">
    <property type="match status" value="1"/>
</dbReference>
<dbReference type="Proteomes" id="UP000749559">
    <property type="component" value="Unassembled WGS sequence"/>
</dbReference>
<dbReference type="Pfam" id="PF11510">
    <property type="entry name" value="FA_FANCE"/>
    <property type="match status" value="1"/>
</dbReference>
<evidence type="ECO:0000313" key="2">
    <source>
        <dbReference type="EMBL" id="CAH1786225.1"/>
    </source>
</evidence>
<feature type="domain" description="Fanconi Anaemia group E protein C-terminal" evidence="1">
    <location>
        <begin position="383"/>
        <end position="612"/>
    </location>
</feature>
<dbReference type="InterPro" id="IPR039685">
    <property type="entry name" value="FANCE"/>
</dbReference>
<dbReference type="PANTHER" id="PTHR32094:SF5">
    <property type="entry name" value="FANCONI ANEMIA GROUP E PROTEIN"/>
    <property type="match status" value="1"/>
</dbReference>
<reference evidence="2" key="1">
    <citation type="submission" date="2022-03" db="EMBL/GenBank/DDBJ databases">
        <authorList>
            <person name="Martin C."/>
        </authorList>
    </citation>
    <scope>NUCLEOTIDE SEQUENCE</scope>
</reference>
<dbReference type="GO" id="GO:0036297">
    <property type="term" value="P:interstrand cross-link repair"/>
    <property type="evidence" value="ECO:0007669"/>
    <property type="project" value="InterPro"/>
</dbReference>
<proteinExistence type="predicted"/>
<dbReference type="OrthoDB" id="2449818at2759"/>
<dbReference type="GO" id="GO:0043240">
    <property type="term" value="C:Fanconi anaemia nuclear complex"/>
    <property type="evidence" value="ECO:0007669"/>
    <property type="project" value="InterPro"/>
</dbReference>
<dbReference type="InterPro" id="IPR021025">
    <property type="entry name" value="Fanconi_anaemia_gr_E_prot_C"/>
</dbReference>